<evidence type="ECO:0000313" key="2">
    <source>
        <dbReference type="Proteomes" id="UP001479436"/>
    </source>
</evidence>
<keyword evidence="2" id="KW-1185">Reference proteome</keyword>
<name>A0ABR2WYB9_9FUNG</name>
<protein>
    <submittedName>
        <fullName evidence="1">Uncharacterized protein</fullName>
    </submittedName>
</protein>
<proteinExistence type="predicted"/>
<sequence>MEARYKSSKISFKTTLPPINRILSGAEMVNSLREMDSQYKVNYTNWVTDERNVIDIGARFSQLVSDEYTIQQIGNAMLLLSRNWSDAARQYLFYTATSDWEESRREHLYWYLVTPRNPKHIITERDFTPQVCDVQIARTILRTHPYYIPRTADVKPISPTSNRNRSGAIRISVSSLLASNTDTVNRPRRRER</sequence>
<dbReference type="Proteomes" id="UP001479436">
    <property type="component" value="Unassembled WGS sequence"/>
</dbReference>
<reference evidence="1 2" key="1">
    <citation type="submission" date="2023-04" db="EMBL/GenBank/DDBJ databases">
        <title>Genome of Basidiobolus ranarum AG-B5.</title>
        <authorList>
            <person name="Stajich J.E."/>
            <person name="Carter-House D."/>
            <person name="Gryganskyi A."/>
        </authorList>
    </citation>
    <scope>NUCLEOTIDE SEQUENCE [LARGE SCALE GENOMIC DNA]</scope>
    <source>
        <strain evidence="1 2">AG-B5</strain>
    </source>
</reference>
<comment type="caution">
    <text evidence="1">The sequence shown here is derived from an EMBL/GenBank/DDBJ whole genome shotgun (WGS) entry which is preliminary data.</text>
</comment>
<gene>
    <name evidence="1" type="ORF">K7432_004401</name>
</gene>
<dbReference type="EMBL" id="JASJQH010000151">
    <property type="protein sequence ID" value="KAK9766487.1"/>
    <property type="molecule type" value="Genomic_DNA"/>
</dbReference>
<evidence type="ECO:0000313" key="1">
    <source>
        <dbReference type="EMBL" id="KAK9766487.1"/>
    </source>
</evidence>
<accession>A0ABR2WYB9</accession>
<organism evidence="1 2">
    <name type="scientific">Basidiobolus ranarum</name>
    <dbReference type="NCBI Taxonomy" id="34480"/>
    <lineage>
        <taxon>Eukaryota</taxon>
        <taxon>Fungi</taxon>
        <taxon>Fungi incertae sedis</taxon>
        <taxon>Zoopagomycota</taxon>
        <taxon>Entomophthoromycotina</taxon>
        <taxon>Basidiobolomycetes</taxon>
        <taxon>Basidiobolales</taxon>
        <taxon>Basidiobolaceae</taxon>
        <taxon>Basidiobolus</taxon>
    </lineage>
</organism>